<dbReference type="AlphaFoldDB" id="A0A9P6M5W1"/>
<comment type="function">
    <text evidence="9">Plays role in pre-mRNA splicing as component of the U4/U6-U5 tri-snRNP complex that is involved in spliceosome assembly, and as component of the precatalytic spliceosome (spliceosome B complex). The heptameric LSM2-8 complex binds specifically to the 3'-terminal U-tract of U6 snRNA.</text>
</comment>
<sequence>MSDQLKALVSRPVFVFLTDGRSLVGNFEGYDQQANVILSQTHERIFSSTEPMQSVPIGVYLIRGETIAIIGELDEELDEAADYDNMRVEPLDPIHL</sequence>
<comment type="subunit">
    <text evidence="9">LSm subunits form a heteromer with a doughnut shape.</text>
</comment>
<name>A0A9P6M5W1_MORAP</name>
<evidence type="ECO:0000256" key="8">
    <source>
        <dbReference type="ARBA" id="ARBA00023274"/>
    </source>
</evidence>
<evidence type="ECO:0000259" key="10">
    <source>
        <dbReference type="PROSITE" id="PS52002"/>
    </source>
</evidence>
<dbReference type="EMBL" id="JAAAHY010000109">
    <property type="protein sequence ID" value="KAF9966997.1"/>
    <property type="molecule type" value="Genomic_DNA"/>
</dbReference>
<evidence type="ECO:0000256" key="3">
    <source>
        <dbReference type="ARBA" id="ARBA00022664"/>
    </source>
</evidence>
<dbReference type="CDD" id="cd01727">
    <property type="entry name" value="LSm8"/>
    <property type="match status" value="1"/>
</dbReference>
<evidence type="ECO:0000256" key="2">
    <source>
        <dbReference type="ARBA" id="ARBA00006850"/>
    </source>
</evidence>
<keyword evidence="5 9" id="KW-0694">RNA-binding</keyword>
<dbReference type="SUPFAM" id="SSF50182">
    <property type="entry name" value="Sm-like ribonucleoproteins"/>
    <property type="match status" value="1"/>
</dbReference>
<keyword evidence="6 9" id="KW-0508">mRNA splicing</keyword>
<keyword evidence="8 9" id="KW-0687">Ribonucleoprotein</keyword>
<feature type="domain" description="Sm" evidence="10">
    <location>
        <begin position="1"/>
        <end position="76"/>
    </location>
</feature>
<dbReference type="GO" id="GO:0071011">
    <property type="term" value="C:precatalytic spliceosome"/>
    <property type="evidence" value="ECO:0007669"/>
    <property type="project" value="TreeGrafter"/>
</dbReference>
<keyword evidence="7 9" id="KW-0539">Nucleus</keyword>
<dbReference type="InterPro" id="IPR047575">
    <property type="entry name" value="Sm"/>
</dbReference>
<dbReference type="InterPro" id="IPR034103">
    <property type="entry name" value="Lsm8"/>
</dbReference>
<protein>
    <recommendedName>
        <fullName evidence="9">LSM2-LSM8 complex subunit LSM8</fullName>
    </recommendedName>
</protein>
<evidence type="ECO:0000313" key="11">
    <source>
        <dbReference type="EMBL" id="KAF9966997.1"/>
    </source>
</evidence>
<gene>
    <name evidence="9" type="primary">LSM8</name>
    <name evidence="11" type="ORF">BGZ70_000463</name>
</gene>
<comment type="caution">
    <text evidence="11">The sequence shown here is derived from an EMBL/GenBank/DDBJ whole genome shotgun (WGS) entry which is preliminary data.</text>
</comment>
<comment type="similarity">
    <text evidence="2 9">Belongs to the snRNP Sm proteins family.</text>
</comment>
<dbReference type="PROSITE" id="PS52002">
    <property type="entry name" value="SM"/>
    <property type="match status" value="1"/>
</dbReference>
<dbReference type="PANTHER" id="PTHR15588:SF9">
    <property type="entry name" value="U6 SNRNA-ASSOCIATED SM-LIKE PROTEIN LSM8"/>
    <property type="match status" value="1"/>
</dbReference>
<evidence type="ECO:0000313" key="12">
    <source>
        <dbReference type="Proteomes" id="UP000738359"/>
    </source>
</evidence>
<evidence type="ECO:0000256" key="5">
    <source>
        <dbReference type="ARBA" id="ARBA00022884"/>
    </source>
</evidence>
<keyword evidence="12" id="KW-1185">Reference proteome</keyword>
<dbReference type="OrthoDB" id="10263346at2759"/>
<dbReference type="GO" id="GO:0046540">
    <property type="term" value="C:U4/U6 x U5 tri-snRNP complex"/>
    <property type="evidence" value="ECO:0007669"/>
    <property type="project" value="UniProtKB-UniRule"/>
</dbReference>
<dbReference type="FunFam" id="2.30.30.100:FF:000027">
    <property type="entry name" value="U6 snRNA-associated Sm-like protein LSm8"/>
    <property type="match status" value="1"/>
</dbReference>
<dbReference type="Proteomes" id="UP000738359">
    <property type="component" value="Unassembled WGS sequence"/>
</dbReference>
<evidence type="ECO:0000256" key="9">
    <source>
        <dbReference type="RuleBase" id="RU365048"/>
    </source>
</evidence>
<dbReference type="PANTHER" id="PTHR15588">
    <property type="entry name" value="LSM1"/>
    <property type="match status" value="1"/>
</dbReference>
<proteinExistence type="inferred from homology"/>
<reference evidence="11" key="1">
    <citation type="journal article" date="2020" name="Fungal Divers.">
        <title>Resolving the Mortierellaceae phylogeny through synthesis of multi-gene phylogenetics and phylogenomics.</title>
        <authorList>
            <person name="Vandepol N."/>
            <person name="Liber J."/>
            <person name="Desiro A."/>
            <person name="Na H."/>
            <person name="Kennedy M."/>
            <person name="Barry K."/>
            <person name="Grigoriev I.V."/>
            <person name="Miller A.N."/>
            <person name="O'Donnell K."/>
            <person name="Stajich J.E."/>
            <person name="Bonito G."/>
        </authorList>
    </citation>
    <scope>NUCLEOTIDE SEQUENCE</scope>
    <source>
        <strain evidence="11">CK1249</strain>
    </source>
</reference>
<dbReference type="GO" id="GO:0003729">
    <property type="term" value="F:mRNA binding"/>
    <property type="evidence" value="ECO:0007669"/>
    <property type="project" value="TreeGrafter"/>
</dbReference>
<dbReference type="InterPro" id="IPR044642">
    <property type="entry name" value="PTHR15588"/>
</dbReference>
<evidence type="ECO:0000256" key="7">
    <source>
        <dbReference type="ARBA" id="ARBA00023242"/>
    </source>
</evidence>
<dbReference type="Pfam" id="PF01423">
    <property type="entry name" value="LSM"/>
    <property type="match status" value="1"/>
</dbReference>
<dbReference type="SMART" id="SM00651">
    <property type="entry name" value="Sm"/>
    <property type="match status" value="1"/>
</dbReference>
<keyword evidence="4 9" id="KW-0747">Spliceosome</keyword>
<evidence type="ECO:0000256" key="1">
    <source>
        <dbReference type="ARBA" id="ARBA00004123"/>
    </source>
</evidence>
<organism evidence="11 12">
    <name type="scientific">Mortierella alpina</name>
    <name type="common">Oleaginous fungus</name>
    <name type="synonym">Mortierella renispora</name>
    <dbReference type="NCBI Taxonomy" id="64518"/>
    <lineage>
        <taxon>Eukaryota</taxon>
        <taxon>Fungi</taxon>
        <taxon>Fungi incertae sedis</taxon>
        <taxon>Mucoromycota</taxon>
        <taxon>Mortierellomycotina</taxon>
        <taxon>Mortierellomycetes</taxon>
        <taxon>Mortierellales</taxon>
        <taxon>Mortierellaceae</taxon>
        <taxon>Mortierella</taxon>
    </lineage>
</organism>
<dbReference type="Gene3D" id="2.30.30.100">
    <property type="match status" value="1"/>
</dbReference>
<evidence type="ECO:0000256" key="6">
    <source>
        <dbReference type="ARBA" id="ARBA00023187"/>
    </source>
</evidence>
<accession>A0A9P6M5W1</accession>
<dbReference type="InterPro" id="IPR010920">
    <property type="entry name" value="LSM_dom_sf"/>
</dbReference>
<dbReference type="GO" id="GO:0000398">
    <property type="term" value="P:mRNA splicing, via spliceosome"/>
    <property type="evidence" value="ECO:0007669"/>
    <property type="project" value="UniProtKB-UniRule"/>
</dbReference>
<comment type="subcellular location">
    <subcellularLocation>
        <location evidence="1 9">Nucleus</location>
    </subcellularLocation>
</comment>
<evidence type="ECO:0000256" key="4">
    <source>
        <dbReference type="ARBA" id="ARBA00022728"/>
    </source>
</evidence>
<keyword evidence="3 9" id="KW-0507">mRNA processing</keyword>
<dbReference type="InterPro" id="IPR001163">
    <property type="entry name" value="Sm_dom_euk/arc"/>
</dbReference>
<dbReference type="GO" id="GO:0005688">
    <property type="term" value="C:U6 snRNP"/>
    <property type="evidence" value="ECO:0007669"/>
    <property type="project" value="UniProtKB-UniRule"/>
</dbReference>